<comment type="caution">
    <text evidence="1">The sequence shown here is derived from an EMBL/GenBank/DDBJ whole genome shotgun (WGS) entry which is preliminary data.</text>
</comment>
<sequence>MDFLADILGALLTGAALESFGNRGLGPRARQRRVEEYARGQKVAIPVRWEDQPPLNIDGSPRAPLTRVPDMLNGRLALTCQSGSLVGARHWHSILGDFEPFWQRASSGLRRATVSVVEDNGHTAIRIPGTGFQASPVMVFTTSDFKIVLDCLDVRRD</sequence>
<keyword evidence="2" id="KW-1185">Reference proteome</keyword>
<accession>A0A852W911</accession>
<dbReference type="RefSeq" id="WP_179420170.1">
    <property type="nucleotide sequence ID" value="NZ_JACCAB010000001.1"/>
</dbReference>
<dbReference type="AlphaFoldDB" id="A0A852W911"/>
<gene>
    <name evidence="1" type="ORF">BJ986_000055</name>
</gene>
<reference evidence="1 2" key="1">
    <citation type="submission" date="2020-07" db="EMBL/GenBank/DDBJ databases">
        <title>Sequencing the genomes of 1000 actinobacteria strains.</title>
        <authorList>
            <person name="Klenk H.-P."/>
        </authorList>
    </citation>
    <scope>NUCLEOTIDE SEQUENCE [LARGE SCALE GENOMIC DNA]</scope>
    <source>
        <strain evidence="1 2">DSM 23987</strain>
    </source>
</reference>
<evidence type="ECO:0000313" key="1">
    <source>
        <dbReference type="EMBL" id="NYG05568.1"/>
    </source>
</evidence>
<proteinExistence type="predicted"/>
<evidence type="ECO:0000313" key="2">
    <source>
        <dbReference type="Proteomes" id="UP000573599"/>
    </source>
</evidence>
<organism evidence="1 2">
    <name type="scientific">Pedococcus badiiscoriae</name>
    <dbReference type="NCBI Taxonomy" id="642776"/>
    <lineage>
        <taxon>Bacteria</taxon>
        <taxon>Bacillati</taxon>
        <taxon>Actinomycetota</taxon>
        <taxon>Actinomycetes</taxon>
        <taxon>Micrococcales</taxon>
        <taxon>Intrasporangiaceae</taxon>
        <taxon>Pedococcus</taxon>
    </lineage>
</organism>
<dbReference type="EMBL" id="JACCAB010000001">
    <property type="protein sequence ID" value="NYG05568.1"/>
    <property type="molecule type" value="Genomic_DNA"/>
</dbReference>
<name>A0A852W911_9MICO</name>
<dbReference type="Proteomes" id="UP000573599">
    <property type="component" value="Unassembled WGS sequence"/>
</dbReference>
<protein>
    <submittedName>
        <fullName evidence="1">Uncharacterized protein</fullName>
    </submittedName>
</protein>